<evidence type="ECO:0000313" key="7">
    <source>
        <dbReference type="EMBL" id="KAF4595489.1"/>
    </source>
</evidence>
<comment type="caution">
    <text evidence="7">The sequence shown here is derived from an EMBL/GenBank/DDBJ whole genome shotgun (WGS) entry which is preliminary data.</text>
</comment>
<reference evidence="7 8" key="1">
    <citation type="journal article" date="2020" name="G3 (Bethesda)">
        <title>Genetic Underpinnings of Host Manipulation by Ophiocordyceps as Revealed by Comparative Transcriptomics.</title>
        <authorList>
            <person name="Will I."/>
            <person name="Das B."/>
            <person name="Trinh T."/>
            <person name="Brachmann A."/>
            <person name="Ohm R.A."/>
            <person name="de Bekker C."/>
        </authorList>
    </citation>
    <scope>NUCLEOTIDE SEQUENCE [LARGE SCALE GENOMIC DNA]</scope>
    <source>
        <strain evidence="7 8">EC05</strain>
    </source>
</reference>
<evidence type="ECO:0000256" key="5">
    <source>
        <dbReference type="SAM" id="MobiDB-lite"/>
    </source>
</evidence>
<comment type="subcellular location">
    <subcellularLocation>
        <location evidence="1">Membrane</location>
        <topology evidence="1">Single-pass membrane protein</topology>
    </subcellularLocation>
</comment>
<keyword evidence="4 6" id="KW-0472">Membrane</keyword>
<keyword evidence="2 6" id="KW-0812">Transmembrane</keyword>
<feature type="region of interest" description="Disordered" evidence="5">
    <location>
        <begin position="16"/>
        <end position="43"/>
    </location>
</feature>
<dbReference type="Proteomes" id="UP000562929">
    <property type="component" value="Unassembled WGS sequence"/>
</dbReference>
<evidence type="ECO:0000313" key="8">
    <source>
        <dbReference type="Proteomes" id="UP000562929"/>
    </source>
</evidence>
<dbReference type="Pfam" id="PF14880">
    <property type="entry name" value="COX14"/>
    <property type="match status" value="1"/>
</dbReference>
<keyword evidence="8" id="KW-1185">Reference proteome</keyword>
<feature type="compositionally biased region" description="Low complexity" evidence="5">
    <location>
        <begin position="210"/>
        <end position="222"/>
    </location>
</feature>
<evidence type="ECO:0000256" key="1">
    <source>
        <dbReference type="ARBA" id="ARBA00004167"/>
    </source>
</evidence>
<proteinExistence type="predicted"/>
<dbReference type="EMBL" id="JAACLJ010000001">
    <property type="protein sequence ID" value="KAF4595489.1"/>
    <property type="molecule type" value="Genomic_DNA"/>
</dbReference>
<keyword evidence="3 6" id="KW-1133">Transmembrane helix</keyword>
<name>A0A8H4QDD3_9HYPO</name>
<evidence type="ECO:0000256" key="2">
    <source>
        <dbReference type="ARBA" id="ARBA00022692"/>
    </source>
</evidence>
<evidence type="ECO:0000256" key="6">
    <source>
        <dbReference type="SAM" id="Phobius"/>
    </source>
</evidence>
<protein>
    <submittedName>
        <fullName evidence="7">Cytochrome oxidase c assembly domain-containing protein</fullName>
    </submittedName>
</protein>
<dbReference type="OrthoDB" id="4205486at2759"/>
<gene>
    <name evidence="7" type="ORF">GQ602_001102</name>
</gene>
<dbReference type="GO" id="GO:0016020">
    <property type="term" value="C:membrane"/>
    <property type="evidence" value="ECO:0007669"/>
    <property type="project" value="UniProtKB-SubCell"/>
</dbReference>
<evidence type="ECO:0000256" key="4">
    <source>
        <dbReference type="ARBA" id="ARBA00023136"/>
    </source>
</evidence>
<feature type="compositionally biased region" description="Basic and acidic residues" evidence="5">
    <location>
        <begin position="245"/>
        <end position="259"/>
    </location>
</feature>
<evidence type="ECO:0000256" key="3">
    <source>
        <dbReference type="ARBA" id="ARBA00022989"/>
    </source>
</evidence>
<accession>A0A8H4QDD3</accession>
<organism evidence="7 8">
    <name type="scientific">Ophiocordyceps camponoti-floridani</name>
    <dbReference type="NCBI Taxonomy" id="2030778"/>
    <lineage>
        <taxon>Eukaryota</taxon>
        <taxon>Fungi</taxon>
        <taxon>Dikarya</taxon>
        <taxon>Ascomycota</taxon>
        <taxon>Pezizomycotina</taxon>
        <taxon>Sordariomycetes</taxon>
        <taxon>Hypocreomycetidae</taxon>
        <taxon>Hypocreales</taxon>
        <taxon>Ophiocordycipitaceae</taxon>
        <taxon>Ophiocordyceps</taxon>
    </lineage>
</organism>
<feature type="region of interest" description="Disordered" evidence="5">
    <location>
        <begin position="210"/>
        <end position="283"/>
    </location>
</feature>
<dbReference type="AlphaFoldDB" id="A0A8H4QDD3"/>
<dbReference type="InterPro" id="IPR029208">
    <property type="entry name" value="COX14"/>
</dbReference>
<feature type="transmembrane region" description="Helical" evidence="6">
    <location>
        <begin position="86"/>
        <end position="107"/>
    </location>
</feature>
<sequence length="283" mass="31275">MISRLRTRSVKDATRFTSTVPHAMSKANSPTPPRPKSSSWLPGETAEQRVVRLRKAHDAALKAQNDKPMERFLDSMRVILDAAHKLTVNGLILFTVLAGIVSIYSVWDMLRFNRARRAEWIQVQKKLESDELSAARVAYVKGEGTEEQIALVEEANREAARMGTKLPPLLPPPEQRTHFEEKVQPVLFPREASSDGKGILGMVSGFFGGSASSSSSSSSSSSNDEADNRIEPDVTTEAMAQTVEAKAESAWETEKERQRSGGSLDRLGLDVGASPGTRRWWPW</sequence>